<accession>A0A9P6EA77</accession>
<dbReference type="Pfam" id="PF12796">
    <property type="entry name" value="Ank_2"/>
    <property type="match status" value="1"/>
</dbReference>
<comment type="caution">
    <text evidence="4">The sequence shown here is derived from an EMBL/GenBank/DDBJ whole genome shotgun (WGS) entry which is preliminary data.</text>
</comment>
<dbReference type="PANTHER" id="PTHR24198">
    <property type="entry name" value="ANKYRIN REPEAT AND PROTEIN KINASE DOMAIN-CONTAINING PROTEIN"/>
    <property type="match status" value="1"/>
</dbReference>
<dbReference type="PROSITE" id="PS50297">
    <property type="entry name" value="ANK_REP_REGION"/>
    <property type="match status" value="2"/>
</dbReference>
<evidence type="ECO:0000256" key="2">
    <source>
        <dbReference type="ARBA" id="ARBA00023043"/>
    </source>
</evidence>
<dbReference type="Gene3D" id="1.25.40.20">
    <property type="entry name" value="Ankyrin repeat-containing domain"/>
    <property type="match status" value="1"/>
</dbReference>
<sequence>LTAKDLTIYSQDTEFGSPLIAAVEKGSMELVQLLLSRGANLNIKAEKTDYPTALQMAVRNGSVEIVKLLLVKGADPNVNGGCYHTALQIAALNGSIEIVGLLLNNTIRAKPNTKGINVLDWTEVLLTLLKVVKAQLYMPPYSKVTKP</sequence>
<dbReference type="Proteomes" id="UP000807306">
    <property type="component" value="Unassembled WGS sequence"/>
</dbReference>
<dbReference type="EMBL" id="MU157886">
    <property type="protein sequence ID" value="KAF9525295.1"/>
    <property type="molecule type" value="Genomic_DNA"/>
</dbReference>
<dbReference type="SMART" id="SM00248">
    <property type="entry name" value="ANK"/>
    <property type="match status" value="3"/>
</dbReference>
<dbReference type="InterPro" id="IPR002110">
    <property type="entry name" value="Ankyrin_rpt"/>
</dbReference>
<evidence type="ECO:0000313" key="5">
    <source>
        <dbReference type="Proteomes" id="UP000807306"/>
    </source>
</evidence>
<keyword evidence="1" id="KW-0677">Repeat</keyword>
<dbReference type="InterPro" id="IPR036770">
    <property type="entry name" value="Ankyrin_rpt-contain_sf"/>
</dbReference>
<reference evidence="4" key="1">
    <citation type="submission" date="2020-11" db="EMBL/GenBank/DDBJ databases">
        <authorList>
            <consortium name="DOE Joint Genome Institute"/>
            <person name="Ahrendt S."/>
            <person name="Riley R."/>
            <person name="Andreopoulos W."/>
            <person name="Labutti K."/>
            <person name="Pangilinan J."/>
            <person name="Ruiz-Duenas F.J."/>
            <person name="Barrasa J.M."/>
            <person name="Sanchez-Garcia M."/>
            <person name="Camarero S."/>
            <person name="Miyauchi S."/>
            <person name="Serrano A."/>
            <person name="Linde D."/>
            <person name="Babiker R."/>
            <person name="Drula E."/>
            <person name="Ayuso-Fernandez I."/>
            <person name="Pacheco R."/>
            <person name="Padilla G."/>
            <person name="Ferreira P."/>
            <person name="Barriuso J."/>
            <person name="Kellner H."/>
            <person name="Castanera R."/>
            <person name="Alfaro M."/>
            <person name="Ramirez L."/>
            <person name="Pisabarro A.G."/>
            <person name="Kuo A."/>
            <person name="Tritt A."/>
            <person name="Lipzen A."/>
            <person name="He G."/>
            <person name="Yan M."/>
            <person name="Ng V."/>
            <person name="Cullen D."/>
            <person name="Martin F."/>
            <person name="Rosso M.-N."/>
            <person name="Henrissat B."/>
            <person name="Hibbett D."/>
            <person name="Martinez A.T."/>
            <person name="Grigoriev I.V."/>
        </authorList>
    </citation>
    <scope>NUCLEOTIDE SEQUENCE</scope>
    <source>
        <strain evidence="4">CBS 506.95</strain>
    </source>
</reference>
<dbReference type="Pfam" id="PF00023">
    <property type="entry name" value="Ank"/>
    <property type="match status" value="1"/>
</dbReference>
<name>A0A9P6EA77_9AGAR</name>
<gene>
    <name evidence="4" type="ORF">CPB83DRAFT_772386</name>
</gene>
<evidence type="ECO:0000313" key="4">
    <source>
        <dbReference type="EMBL" id="KAF9525295.1"/>
    </source>
</evidence>
<dbReference type="PANTHER" id="PTHR24198:SF165">
    <property type="entry name" value="ANKYRIN REPEAT-CONTAINING PROTEIN-RELATED"/>
    <property type="match status" value="1"/>
</dbReference>
<evidence type="ECO:0000256" key="1">
    <source>
        <dbReference type="ARBA" id="ARBA00022737"/>
    </source>
</evidence>
<dbReference type="OrthoDB" id="194358at2759"/>
<dbReference type="PROSITE" id="PS50088">
    <property type="entry name" value="ANK_REPEAT"/>
    <property type="match status" value="2"/>
</dbReference>
<organism evidence="4 5">
    <name type="scientific">Crepidotus variabilis</name>
    <dbReference type="NCBI Taxonomy" id="179855"/>
    <lineage>
        <taxon>Eukaryota</taxon>
        <taxon>Fungi</taxon>
        <taxon>Dikarya</taxon>
        <taxon>Basidiomycota</taxon>
        <taxon>Agaricomycotina</taxon>
        <taxon>Agaricomycetes</taxon>
        <taxon>Agaricomycetidae</taxon>
        <taxon>Agaricales</taxon>
        <taxon>Agaricineae</taxon>
        <taxon>Crepidotaceae</taxon>
        <taxon>Crepidotus</taxon>
    </lineage>
</organism>
<feature type="repeat" description="ANK" evidence="3">
    <location>
        <begin position="14"/>
        <end position="46"/>
    </location>
</feature>
<evidence type="ECO:0000256" key="3">
    <source>
        <dbReference type="PROSITE-ProRule" id="PRU00023"/>
    </source>
</evidence>
<feature type="repeat" description="ANK" evidence="3">
    <location>
        <begin position="49"/>
        <end position="81"/>
    </location>
</feature>
<keyword evidence="2 3" id="KW-0040">ANK repeat</keyword>
<proteinExistence type="predicted"/>
<dbReference type="SUPFAM" id="SSF48403">
    <property type="entry name" value="Ankyrin repeat"/>
    <property type="match status" value="1"/>
</dbReference>
<protein>
    <submittedName>
        <fullName evidence="4">Ankyrin repeat-containing domain protein</fullName>
    </submittedName>
</protein>
<keyword evidence="5" id="KW-1185">Reference proteome</keyword>
<feature type="non-terminal residue" evidence="4">
    <location>
        <position position="1"/>
    </location>
</feature>
<dbReference type="AlphaFoldDB" id="A0A9P6EA77"/>